<dbReference type="SUPFAM" id="SSF46785">
    <property type="entry name" value="Winged helix' DNA-binding domain"/>
    <property type="match status" value="1"/>
</dbReference>
<dbReference type="AlphaFoldDB" id="A0A840HTA9"/>
<dbReference type="Gene3D" id="1.10.10.10">
    <property type="entry name" value="Winged helix-like DNA-binding domain superfamily/Winged helix DNA-binding domain"/>
    <property type="match status" value="1"/>
</dbReference>
<organism evidence="1 2">
    <name type="scientific">Rhizorhapis suberifaciens</name>
    <name type="common">corky root of lettuce</name>
    <dbReference type="NCBI Taxonomy" id="13656"/>
    <lineage>
        <taxon>Bacteria</taxon>
        <taxon>Pseudomonadati</taxon>
        <taxon>Pseudomonadota</taxon>
        <taxon>Alphaproteobacteria</taxon>
        <taxon>Sphingomonadales</taxon>
        <taxon>Sphingomonadaceae</taxon>
        <taxon>Rhizorhapis</taxon>
    </lineage>
</organism>
<accession>A0A840HTA9</accession>
<name>A0A840HTA9_9SPHN</name>
<evidence type="ECO:0008006" key="3">
    <source>
        <dbReference type="Google" id="ProtNLM"/>
    </source>
</evidence>
<dbReference type="InterPro" id="IPR036388">
    <property type="entry name" value="WH-like_DNA-bd_sf"/>
</dbReference>
<sequence>MNEQGIMTGLQETPLGGGHGQFAAAALQNALAGALDARPSALIIAERSEDREKLARMADAVGARLIGALDLEAGLERLDVIAAVRILVVQAESSGSTFSRLLVRLQQLADTDDCQVIIAVSPGLVDESFAMLSTPMAQLLCSPEDADLTAALALSVRPATAAAFHDVGRESEAVRLQRLSEEVSRIARTLASLSGRDLTPSPTHAEMLSEPDSGHYMGEASLDMPRRPSPPAVTARELREMLRLRRLRDQFFPGEMFADPAWDMLLDLMAARLSNQRVSVSSLCIAAAVPATTALRWIRALSDNGLFLRQADPADGRRVFIALSETAAEAMTSYFTAAKKGAEAIMV</sequence>
<dbReference type="InterPro" id="IPR036390">
    <property type="entry name" value="WH_DNA-bd_sf"/>
</dbReference>
<dbReference type="Proteomes" id="UP000575068">
    <property type="component" value="Unassembled WGS sequence"/>
</dbReference>
<keyword evidence="2" id="KW-1185">Reference proteome</keyword>
<gene>
    <name evidence="1" type="ORF">HNQ99_001142</name>
</gene>
<reference evidence="1 2" key="1">
    <citation type="submission" date="2020-08" db="EMBL/GenBank/DDBJ databases">
        <title>Genomic Encyclopedia of Type Strains, Phase IV (KMG-IV): sequencing the most valuable type-strain genomes for metagenomic binning, comparative biology and taxonomic classification.</title>
        <authorList>
            <person name="Goeker M."/>
        </authorList>
    </citation>
    <scope>NUCLEOTIDE SEQUENCE [LARGE SCALE GENOMIC DNA]</scope>
    <source>
        <strain evidence="1 2">DSM 7465</strain>
    </source>
</reference>
<protein>
    <recommendedName>
        <fullName evidence="3">MarR family transcriptional regulator</fullName>
    </recommendedName>
</protein>
<dbReference type="EMBL" id="JACHOV010000003">
    <property type="protein sequence ID" value="MBB4640849.1"/>
    <property type="molecule type" value="Genomic_DNA"/>
</dbReference>
<proteinExistence type="predicted"/>
<dbReference type="RefSeq" id="WP_184474665.1">
    <property type="nucleotide sequence ID" value="NZ_JACHOV010000003.1"/>
</dbReference>
<evidence type="ECO:0000313" key="1">
    <source>
        <dbReference type="EMBL" id="MBB4640849.1"/>
    </source>
</evidence>
<comment type="caution">
    <text evidence="1">The sequence shown here is derived from an EMBL/GenBank/DDBJ whole genome shotgun (WGS) entry which is preliminary data.</text>
</comment>
<evidence type="ECO:0000313" key="2">
    <source>
        <dbReference type="Proteomes" id="UP000575068"/>
    </source>
</evidence>